<feature type="transmembrane region" description="Helical" evidence="8">
    <location>
        <begin position="147"/>
        <end position="167"/>
    </location>
</feature>
<feature type="transmembrane region" description="Helical" evidence="8">
    <location>
        <begin position="228"/>
        <end position="255"/>
    </location>
</feature>
<dbReference type="EMBL" id="JACIJR010000004">
    <property type="protein sequence ID" value="MBB5729573.1"/>
    <property type="molecule type" value="Genomic_DNA"/>
</dbReference>
<evidence type="ECO:0000256" key="2">
    <source>
        <dbReference type="ARBA" id="ARBA00022475"/>
    </source>
</evidence>
<feature type="transmembrane region" description="Helical" evidence="8">
    <location>
        <begin position="200"/>
        <end position="216"/>
    </location>
</feature>
<dbReference type="RefSeq" id="WP_157175701.1">
    <property type="nucleotide sequence ID" value="NZ_BMJP01000001.1"/>
</dbReference>
<evidence type="ECO:0000256" key="1">
    <source>
        <dbReference type="ARBA" id="ARBA00004651"/>
    </source>
</evidence>
<keyword evidence="6 8" id="KW-1133">Transmembrane helix</keyword>
<dbReference type="GO" id="GO:0005886">
    <property type="term" value="C:plasma membrane"/>
    <property type="evidence" value="ECO:0007669"/>
    <property type="project" value="UniProtKB-SubCell"/>
</dbReference>
<comment type="caution">
    <text evidence="9">The sequence shown here is derived from an EMBL/GenBank/DDBJ whole genome shotgun (WGS) entry which is preliminary data.</text>
</comment>
<dbReference type="GO" id="GO:0009103">
    <property type="term" value="P:lipopolysaccharide biosynthetic process"/>
    <property type="evidence" value="ECO:0007669"/>
    <property type="project" value="UniProtKB-ARBA"/>
</dbReference>
<evidence type="ECO:0000313" key="10">
    <source>
        <dbReference type="Proteomes" id="UP000546701"/>
    </source>
</evidence>
<evidence type="ECO:0000256" key="5">
    <source>
        <dbReference type="ARBA" id="ARBA00022692"/>
    </source>
</evidence>
<feature type="transmembrane region" description="Helical" evidence="8">
    <location>
        <begin position="12"/>
        <end position="31"/>
    </location>
</feature>
<keyword evidence="3" id="KW-0328">Glycosyltransferase</keyword>
<evidence type="ECO:0000256" key="4">
    <source>
        <dbReference type="ARBA" id="ARBA00022679"/>
    </source>
</evidence>
<keyword evidence="4" id="KW-0808">Transferase</keyword>
<sequence length="471" mass="50907">MIQIARITAYPLRLMLALFAAYAVYTIPSLLPRWGASAVGIPLLIGWLALAAIALPLAQGRWHGRRTWIALAAIVVALRVAALVLLWNRVPSADPIIYVQIASDIIAGHGLFFVDPRSNVVFLALYPPAYPLLLAGLGSVFGLGQVILSLSNLVFDLLAALLIVWIGDRAGSRAGGLAAAWLWLIWPTFVFATPFAQKEPLVAVLILAMILRLLRLRDHPVPAFHDGLIFGVLAGLLALSQPGLATLPATFGLFLIPVVGFRPLLILALRSVPVLLLVMAPWWIRNGLVLGHFVPLTTTGGLGLWIGNNPNTSGNWMPLPPGLAALPELEQSARAAAVAKAWIAAHPVDMLILNATKLVRSFAIEHFTLIRLTAVTPDFPVGITAVFLPLFQGALIAVLAATAALIGRARRIAHGDWLVLLFAAAMAQILIFDVWFEFAERHRYFTMPFLFLLIGFGLAAARTEPRVVPAR</sequence>
<evidence type="ECO:0008006" key="11">
    <source>
        <dbReference type="Google" id="ProtNLM"/>
    </source>
</evidence>
<gene>
    <name evidence="9" type="ORF">FHS99_002058</name>
</gene>
<dbReference type="GO" id="GO:0016763">
    <property type="term" value="F:pentosyltransferase activity"/>
    <property type="evidence" value="ECO:0007669"/>
    <property type="project" value="TreeGrafter"/>
</dbReference>
<feature type="transmembrane region" description="Helical" evidence="8">
    <location>
        <begin position="381"/>
        <end position="405"/>
    </location>
</feature>
<dbReference type="PANTHER" id="PTHR33908">
    <property type="entry name" value="MANNOSYLTRANSFERASE YKCB-RELATED"/>
    <property type="match status" value="1"/>
</dbReference>
<evidence type="ECO:0000256" key="3">
    <source>
        <dbReference type="ARBA" id="ARBA00022676"/>
    </source>
</evidence>
<proteinExistence type="predicted"/>
<feature type="transmembrane region" description="Helical" evidence="8">
    <location>
        <begin position="121"/>
        <end position="141"/>
    </location>
</feature>
<feature type="transmembrane region" description="Helical" evidence="8">
    <location>
        <begin position="37"/>
        <end position="57"/>
    </location>
</feature>
<keyword evidence="10" id="KW-1185">Reference proteome</keyword>
<evidence type="ECO:0000256" key="6">
    <source>
        <dbReference type="ARBA" id="ARBA00022989"/>
    </source>
</evidence>
<feature type="transmembrane region" description="Helical" evidence="8">
    <location>
        <begin position="442"/>
        <end position="461"/>
    </location>
</feature>
<dbReference type="AlphaFoldDB" id="A0A7W9F1Q8"/>
<comment type="subcellular location">
    <subcellularLocation>
        <location evidence="1">Cell membrane</location>
        <topology evidence="1">Multi-pass membrane protein</topology>
    </subcellularLocation>
</comment>
<feature type="transmembrane region" description="Helical" evidence="8">
    <location>
        <begin position="69"/>
        <end position="90"/>
    </location>
</feature>
<feature type="transmembrane region" description="Helical" evidence="8">
    <location>
        <begin position="417"/>
        <end position="436"/>
    </location>
</feature>
<reference evidence="9 10" key="1">
    <citation type="submission" date="2020-08" db="EMBL/GenBank/DDBJ databases">
        <title>Genomic Encyclopedia of Type Strains, Phase IV (KMG-IV): sequencing the most valuable type-strain genomes for metagenomic binning, comparative biology and taxonomic classification.</title>
        <authorList>
            <person name="Goeker M."/>
        </authorList>
    </citation>
    <scope>NUCLEOTIDE SEQUENCE [LARGE SCALE GENOMIC DNA]</scope>
    <source>
        <strain evidence="9 10">DSM 103336</strain>
    </source>
</reference>
<protein>
    <recommendedName>
        <fullName evidence="11">Glycosyltransferase RgtA/B/C/D-like domain-containing protein</fullName>
    </recommendedName>
</protein>
<dbReference type="InterPro" id="IPR050297">
    <property type="entry name" value="LipidA_mod_glycosyltrf_83"/>
</dbReference>
<feature type="transmembrane region" description="Helical" evidence="8">
    <location>
        <begin position="174"/>
        <end position="194"/>
    </location>
</feature>
<name>A0A7W9F1Q8_9SPHN</name>
<accession>A0A7W9F1Q8</accession>
<keyword evidence="2" id="KW-1003">Cell membrane</keyword>
<organism evidence="9 10">
    <name type="scientific">Sphingomonas prati</name>
    <dbReference type="NCBI Taxonomy" id="1843237"/>
    <lineage>
        <taxon>Bacteria</taxon>
        <taxon>Pseudomonadati</taxon>
        <taxon>Pseudomonadota</taxon>
        <taxon>Alphaproteobacteria</taxon>
        <taxon>Sphingomonadales</taxon>
        <taxon>Sphingomonadaceae</taxon>
        <taxon>Sphingomonas</taxon>
    </lineage>
</organism>
<dbReference type="Proteomes" id="UP000546701">
    <property type="component" value="Unassembled WGS sequence"/>
</dbReference>
<feature type="transmembrane region" description="Helical" evidence="8">
    <location>
        <begin position="261"/>
        <end position="280"/>
    </location>
</feature>
<feature type="transmembrane region" description="Helical" evidence="8">
    <location>
        <begin position="96"/>
        <end position="114"/>
    </location>
</feature>
<dbReference type="PANTHER" id="PTHR33908:SF11">
    <property type="entry name" value="MEMBRANE PROTEIN"/>
    <property type="match status" value="1"/>
</dbReference>
<keyword evidence="5 8" id="KW-0812">Transmembrane</keyword>
<evidence type="ECO:0000313" key="9">
    <source>
        <dbReference type="EMBL" id="MBB5729573.1"/>
    </source>
</evidence>
<evidence type="ECO:0000256" key="8">
    <source>
        <dbReference type="SAM" id="Phobius"/>
    </source>
</evidence>
<keyword evidence="7 8" id="KW-0472">Membrane</keyword>
<feature type="transmembrane region" description="Helical" evidence="8">
    <location>
        <begin position="287"/>
        <end position="307"/>
    </location>
</feature>
<dbReference type="OrthoDB" id="7813221at2"/>
<evidence type="ECO:0000256" key="7">
    <source>
        <dbReference type="ARBA" id="ARBA00023136"/>
    </source>
</evidence>